<comment type="caution">
    <text evidence="2">The sequence shown here is derived from an EMBL/GenBank/DDBJ whole genome shotgun (WGS) entry which is preliminary data.</text>
</comment>
<dbReference type="InterPro" id="IPR008979">
    <property type="entry name" value="Galactose-bd-like_sf"/>
</dbReference>
<dbReference type="RefSeq" id="WP_253661156.1">
    <property type="nucleotide sequence ID" value="NZ_BAAAJQ010000001.1"/>
</dbReference>
<evidence type="ECO:0000256" key="1">
    <source>
        <dbReference type="SAM" id="SignalP"/>
    </source>
</evidence>
<dbReference type="Proteomes" id="UP001206895">
    <property type="component" value="Unassembled WGS sequence"/>
</dbReference>
<dbReference type="Gene3D" id="2.60.120.430">
    <property type="entry name" value="Galactose-binding lectin"/>
    <property type="match status" value="1"/>
</dbReference>
<keyword evidence="1" id="KW-0732">Signal</keyword>
<evidence type="ECO:0000313" key="2">
    <source>
        <dbReference type="EMBL" id="MCP2176141.1"/>
    </source>
</evidence>
<organism evidence="2 3">
    <name type="scientific">Williamsia maris</name>
    <dbReference type="NCBI Taxonomy" id="72806"/>
    <lineage>
        <taxon>Bacteria</taxon>
        <taxon>Bacillati</taxon>
        <taxon>Actinomycetota</taxon>
        <taxon>Actinomycetes</taxon>
        <taxon>Mycobacteriales</taxon>
        <taxon>Nocardiaceae</taxon>
        <taxon>Williamsia</taxon>
    </lineage>
</organism>
<dbReference type="EMBL" id="JAMTCJ010000002">
    <property type="protein sequence ID" value="MCP2176141.1"/>
    <property type="molecule type" value="Genomic_DNA"/>
</dbReference>
<sequence length="176" mass="17189">MNSPTTTRARIGAIAAAAAVVAGGIGLATPAVANAAPVTKTITIDAKTAGANNVFAQSGVTVAAGSTVSVTATGTATFDPGYTTDVAGPNGFSTLNCTSSPESQCVLADRPFMALVGKVGTADPVLVGAGPTTLSGSGPLSFAFNDNVDGFANNEGSFTVTITYTPPCTGIFCFGS</sequence>
<accession>A0ABT1HEK8</accession>
<reference evidence="2 3" key="1">
    <citation type="submission" date="2022-06" db="EMBL/GenBank/DDBJ databases">
        <title>Genomic Encyclopedia of Archaeal and Bacterial Type Strains, Phase II (KMG-II): from individual species to whole genera.</title>
        <authorList>
            <person name="Goeker M."/>
        </authorList>
    </citation>
    <scope>NUCLEOTIDE SEQUENCE [LARGE SCALE GENOMIC DNA]</scope>
    <source>
        <strain evidence="2 3">DSM 44693</strain>
    </source>
</reference>
<name>A0ABT1HEK8_9NOCA</name>
<feature type="signal peptide" evidence="1">
    <location>
        <begin position="1"/>
        <end position="35"/>
    </location>
</feature>
<proteinExistence type="predicted"/>
<feature type="chain" id="PRO_5047332529" evidence="1">
    <location>
        <begin position="36"/>
        <end position="176"/>
    </location>
</feature>
<protein>
    <submittedName>
        <fullName evidence="2">Uncharacterized protein</fullName>
    </submittedName>
</protein>
<evidence type="ECO:0000313" key="3">
    <source>
        <dbReference type="Proteomes" id="UP001206895"/>
    </source>
</evidence>
<keyword evidence="3" id="KW-1185">Reference proteome</keyword>
<dbReference type="SUPFAM" id="SSF49785">
    <property type="entry name" value="Galactose-binding domain-like"/>
    <property type="match status" value="1"/>
</dbReference>
<gene>
    <name evidence="2" type="ORF">LX13_001960</name>
</gene>